<evidence type="ECO:0000256" key="2">
    <source>
        <dbReference type="ARBA" id="ARBA00008655"/>
    </source>
</evidence>
<keyword evidence="7" id="KW-1208">Phospholipid metabolism</keyword>
<comment type="pathway">
    <text evidence="1">Lipid metabolism.</text>
</comment>
<dbReference type="RefSeq" id="WP_219780082.1">
    <property type="nucleotide sequence ID" value="NZ_JAHXPT010000008.1"/>
</dbReference>
<sequence>MSFKIFKFIKYGTYMLFLKIKGLKYTYLKKVQGDKAAQDYVVKTGYLWSKFTINTIGIEVDLKGEENIPNEPCVFIGNHSSILDIPLIVYTSKKKIGFIAKKEMFNVPILGTWIKRTGSIALDRENTRSAIKSINDGVENIKKGYSLGIFPEGTRNKEGKVGEFKKGSLKLATKSKAPIVPVSIDRASRAFEDNRKFLPTKIKIVYGKPIRTDNLSKEQEKNLTETIRNIIISNLK</sequence>
<keyword evidence="3 7" id="KW-0444">Lipid biosynthesis</keyword>
<keyword evidence="4 7" id="KW-0808">Transferase</keyword>
<evidence type="ECO:0000256" key="7">
    <source>
        <dbReference type="RuleBase" id="RU361267"/>
    </source>
</evidence>
<feature type="domain" description="Phospholipid/glycerol acyltransferase" evidence="8">
    <location>
        <begin position="73"/>
        <end position="187"/>
    </location>
</feature>
<dbReference type="Pfam" id="PF01553">
    <property type="entry name" value="Acyltransferase"/>
    <property type="match status" value="1"/>
</dbReference>
<evidence type="ECO:0000259" key="8">
    <source>
        <dbReference type="SMART" id="SM00563"/>
    </source>
</evidence>
<dbReference type="Proteomes" id="UP001519921">
    <property type="component" value="Unassembled WGS sequence"/>
</dbReference>
<comment type="catalytic activity">
    <reaction evidence="7">
        <text>a 1-acyl-sn-glycero-3-phosphate + an acyl-CoA = a 1,2-diacyl-sn-glycero-3-phosphate + CoA</text>
        <dbReference type="Rhea" id="RHEA:19709"/>
        <dbReference type="ChEBI" id="CHEBI:57287"/>
        <dbReference type="ChEBI" id="CHEBI:57970"/>
        <dbReference type="ChEBI" id="CHEBI:58342"/>
        <dbReference type="ChEBI" id="CHEBI:58608"/>
        <dbReference type="EC" id="2.3.1.51"/>
    </reaction>
</comment>
<keyword evidence="7" id="KW-0594">Phospholipid biosynthesis</keyword>
<dbReference type="NCBIfam" id="TIGR00530">
    <property type="entry name" value="AGP_acyltrn"/>
    <property type="match status" value="1"/>
</dbReference>
<dbReference type="CDD" id="cd07989">
    <property type="entry name" value="LPLAT_AGPAT-like"/>
    <property type="match status" value="1"/>
</dbReference>
<dbReference type="SMART" id="SM00563">
    <property type="entry name" value="PlsC"/>
    <property type="match status" value="1"/>
</dbReference>
<evidence type="ECO:0000256" key="5">
    <source>
        <dbReference type="ARBA" id="ARBA00023098"/>
    </source>
</evidence>
<dbReference type="EC" id="2.3.1.51" evidence="7"/>
<comment type="similarity">
    <text evidence="2 7">Belongs to the 1-acyl-sn-glycerol-3-phosphate acyltransferase family.</text>
</comment>
<dbReference type="PANTHER" id="PTHR10434">
    <property type="entry name" value="1-ACYL-SN-GLYCEROL-3-PHOSPHATE ACYLTRANSFERASE"/>
    <property type="match status" value="1"/>
</dbReference>
<dbReference type="InterPro" id="IPR004552">
    <property type="entry name" value="AGP_acyltrans"/>
</dbReference>
<reference evidence="9 10" key="1">
    <citation type="submission" date="2021-07" db="EMBL/GenBank/DDBJ databases">
        <title>Clostridium weizhouense sp. nov., an anaerobic bacterium isolated from activated sludge of Petroleum wastewater.</title>
        <authorList>
            <person name="Li Q."/>
        </authorList>
    </citation>
    <scope>NUCLEOTIDE SEQUENCE [LARGE SCALE GENOMIC DNA]</scope>
    <source>
        <strain evidence="9 10">YB-6</strain>
    </source>
</reference>
<proteinExistence type="inferred from homology"/>
<dbReference type="InterPro" id="IPR002123">
    <property type="entry name" value="Plipid/glycerol_acylTrfase"/>
</dbReference>
<evidence type="ECO:0000256" key="1">
    <source>
        <dbReference type="ARBA" id="ARBA00005189"/>
    </source>
</evidence>
<gene>
    <name evidence="9" type="ORF">KYD98_10975</name>
</gene>
<evidence type="ECO:0000256" key="3">
    <source>
        <dbReference type="ARBA" id="ARBA00022516"/>
    </source>
</evidence>
<evidence type="ECO:0000313" key="10">
    <source>
        <dbReference type="Proteomes" id="UP001519921"/>
    </source>
</evidence>
<dbReference type="EMBL" id="JAHXPT010000008">
    <property type="protein sequence ID" value="MBW6410618.1"/>
    <property type="molecule type" value="Genomic_DNA"/>
</dbReference>
<dbReference type="GO" id="GO:0016746">
    <property type="term" value="F:acyltransferase activity"/>
    <property type="evidence" value="ECO:0007669"/>
    <property type="project" value="UniProtKB-KW"/>
</dbReference>
<comment type="caution">
    <text evidence="9">The sequence shown here is derived from an EMBL/GenBank/DDBJ whole genome shotgun (WGS) entry which is preliminary data.</text>
</comment>
<accession>A0ABS7APN2</accession>
<keyword evidence="5 7" id="KW-0443">Lipid metabolism</keyword>
<dbReference type="PANTHER" id="PTHR10434:SF64">
    <property type="entry name" value="1-ACYL-SN-GLYCEROL-3-PHOSPHATE ACYLTRANSFERASE-RELATED"/>
    <property type="match status" value="1"/>
</dbReference>
<keyword evidence="10" id="KW-1185">Reference proteome</keyword>
<keyword evidence="6 7" id="KW-0012">Acyltransferase</keyword>
<evidence type="ECO:0000256" key="6">
    <source>
        <dbReference type="ARBA" id="ARBA00023315"/>
    </source>
</evidence>
<dbReference type="SUPFAM" id="SSF69593">
    <property type="entry name" value="Glycerol-3-phosphate (1)-acyltransferase"/>
    <property type="match status" value="1"/>
</dbReference>
<protein>
    <recommendedName>
        <fullName evidence="7">1-acyl-sn-glycerol-3-phosphate acyltransferase</fullName>
        <ecNumber evidence="7">2.3.1.51</ecNumber>
    </recommendedName>
</protein>
<comment type="domain">
    <text evidence="7">The HXXXXD motif is essential for acyltransferase activity and may constitute the binding site for the phosphate moiety of the glycerol-3-phosphate.</text>
</comment>
<evidence type="ECO:0000313" key="9">
    <source>
        <dbReference type="EMBL" id="MBW6410618.1"/>
    </source>
</evidence>
<name>A0ABS7APN2_9CLOT</name>
<organism evidence="9 10">
    <name type="scientific">Clostridium weizhouense</name>
    <dbReference type="NCBI Taxonomy" id="2859781"/>
    <lineage>
        <taxon>Bacteria</taxon>
        <taxon>Bacillati</taxon>
        <taxon>Bacillota</taxon>
        <taxon>Clostridia</taxon>
        <taxon>Eubacteriales</taxon>
        <taxon>Clostridiaceae</taxon>
        <taxon>Clostridium</taxon>
    </lineage>
</organism>
<evidence type="ECO:0000256" key="4">
    <source>
        <dbReference type="ARBA" id="ARBA00022679"/>
    </source>
</evidence>